<reference evidence="11" key="3">
    <citation type="submission" date="2025-09" db="UniProtKB">
        <authorList>
            <consortium name="Ensembl"/>
        </authorList>
    </citation>
    <scope>IDENTIFICATION</scope>
</reference>
<dbReference type="GO" id="GO:0007155">
    <property type="term" value="P:cell adhesion"/>
    <property type="evidence" value="ECO:0000318"/>
    <property type="project" value="GO_Central"/>
</dbReference>
<evidence type="ECO:0000256" key="3">
    <source>
        <dbReference type="ARBA" id="ARBA00008295"/>
    </source>
</evidence>
<dbReference type="Proteomes" id="UP000002280">
    <property type="component" value="Chromosome 7"/>
</dbReference>
<dbReference type="InterPro" id="IPR006187">
    <property type="entry name" value="Claudin"/>
</dbReference>
<dbReference type="eggNOG" id="ENOG502RU02">
    <property type="taxonomic scope" value="Eukaryota"/>
</dbReference>
<comment type="subcellular location">
    <subcellularLocation>
        <location evidence="1">Cell junction</location>
        <location evidence="1">Tight junction</location>
    </subcellularLocation>
    <subcellularLocation>
        <location evidence="2">Cell membrane</location>
        <topology evidence="2">Multi-pass membrane protein</topology>
    </subcellularLocation>
</comment>
<evidence type="ECO:0000256" key="1">
    <source>
        <dbReference type="ARBA" id="ARBA00004435"/>
    </source>
</evidence>
<feature type="transmembrane region" description="Helical" evidence="10">
    <location>
        <begin position="183"/>
        <end position="204"/>
    </location>
</feature>
<feature type="transmembrane region" description="Helical" evidence="10">
    <location>
        <begin position="96"/>
        <end position="117"/>
    </location>
</feature>
<evidence type="ECO:0000256" key="4">
    <source>
        <dbReference type="ARBA" id="ARBA00022427"/>
    </source>
</evidence>
<dbReference type="PANTHER" id="PTHR12002">
    <property type="entry name" value="CLAUDIN"/>
    <property type="match status" value="1"/>
</dbReference>
<dbReference type="Bgee" id="ENSMODG00000017446">
    <property type="expression patterns" value="Expressed in spermatocyte and 2 other cell types or tissues"/>
</dbReference>
<keyword evidence="12" id="KW-1185">Reference proteome</keyword>
<keyword evidence="6 10" id="KW-0812">Transmembrane</keyword>
<evidence type="ECO:0000313" key="12">
    <source>
        <dbReference type="Proteomes" id="UP000002280"/>
    </source>
</evidence>
<evidence type="ECO:0000256" key="2">
    <source>
        <dbReference type="ARBA" id="ARBA00004651"/>
    </source>
</evidence>
<dbReference type="OMA" id="WRVWEFN"/>
<dbReference type="HOGENOM" id="CLU_1197245_0_0_1"/>
<sequence>INLQPIMTFKIRKFLLLVTALLFAFLGWFLCIDIASSVFWRVWHFSNWRIPTMWIGLWKVCYLQRYSEFKYTTTVCVKMDSNWHIPTEFQYCQDMIILPIFLQGIGLILSLGAFLIISRNEPFPRFVDACHVIAGCCFIISSVSIGISVTWSTYMDLSDQTTMQFPKDFPVYTNQLVRKETGLAFPLGISSATCSLTSGTFFLCERYCSKFDQVHPQNITSEV</sequence>
<keyword evidence="7" id="KW-0965">Cell junction</keyword>
<evidence type="ECO:0000256" key="9">
    <source>
        <dbReference type="ARBA" id="ARBA00023136"/>
    </source>
</evidence>
<dbReference type="GO" id="GO:0005886">
    <property type="term" value="C:plasma membrane"/>
    <property type="evidence" value="ECO:0000318"/>
    <property type="project" value="GO_Central"/>
</dbReference>
<proteinExistence type="inferred from homology"/>
<dbReference type="GeneTree" id="ENSGT00520000056155"/>
<dbReference type="AlphaFoldDB" id="F6ZTX8"/>
<dbReference type="Ensembl" id="ENSMODT00000022150.3">
    <property type="protein sequence ID" value="ENSMODP00000021771.3"/>
    <property type="gene ID" value="ENSMODG00000017446.3"/>
</dbReference>
<feature type="transmembrane region" description="Helical" evidence="10">
    <location>
        <begin position="14"/>
        <end position="40"/>
    </location>
</feature>
<accession>F6ZTX8</accession>
<evidence type="ECO:0000256" key="5">
    <source>
        <dbReference type="ARBA" id="ARBA00022475"/>
    </source>
</evidence>
<name>F6ZTX8_MONDO</name>
<keyword evidence="5" id="KW-1003">Cell membrane</keyword>
<evidence type="ECO:0000256" key="8">
    <source>
        <dbReference type="ARBA" id="ARBA00022989"/>
    </source>
</evidence>
<evidence type="ECO:0000256" key="7">
    <source>
        <dbReference type="ARBA" id="ARBA00022949"/>
    </source>
</evidence>
<evidence type="ECO:0000313" key="11">
    <source>
        <dbReference type="Ensembl" id="ENSMODP00000021771.3"/>
    </source>
</evidence>
<protein>
    <submittedName>
        <fullName evidence="11">Uncharacterized protein</fullName>
    </submittedName>
</protein>
<reference evidence="11 12" key="1">
    <citation type="journal article" date="2007" name="Nature">
        <title>Genome of the marsupial Monodelphis domestica reveals innovation in non-coding sequences.</title>
        <authorList>
            <person name="Mikkelsen T.S."/>
            <person name="Wakefield M.J."/>
            <person name="Aken B."/>
            <person name="Amemiya C.T."/>
            <person name="Chang J.L."/>
            <person name="Duke S."/>
            <person name="Garber M."/>
            <person name="Gentles A.J."/>
            <person name="Goodstadt L."/>
            <person name="Heger A."/>
            <person name="Jurka J."/>
            <person name="Kamal M."/>
            <person name="Mauceli E."/>
            <person name="Searle S.M."/>
            <person name="Sharpe T."/>
            <person name="Baker M.L."/>
            <person name="Batzer M.A."/>
            <person name="Benos P.V."/>
            <person name="Belov K."/>
            <person name="Clamp M."/>
            <person name="Cook A."/>
            <person name="Cuff J."/>
            <person name="Das R."/>
            <person name="Davidow L."/>
            <person name="Deakin J.E."/>
            <person name="Fazzari M.J."/>
            <person name="Glass J.L."/>
            <person name="Grabherr M."/>
            <person name="Greally J.M."/>
            <person name="Gu W."/>
            <person name="Hore T.A."/>
            <person name="Huttley G.A."/>
            <person name="Kleber M."/>
            <person name="Jirtle R.L."/>
            <person name="Koina E."/>
            <person name="Lee J.T."/>
            <person name="Mahony S."/>
            <person name="Marra M.A."/>
            <person name="Miller R.D."/>
            <person name="Nicholls R.D."/>
            <person name="Oda M."/>
            <person name="Papenfuss A.T."/>
            <person name="Parra Z.E."/>
            <person name="Pollock D.D."/>
            <person name="Ray D.A."/>
            <person name="Schein J.E."/>
            <person name="Speed T.P."/>
            <person name="Thompson K."/>
            <person name="VandeBerg J.L."/>
            <person name="Wade C.M."/>
            <person name="Walker J.A."/>
            <person name="Waters P.D."/>
            <person name="Webber C."/>
            <person name="Weidman J.R."/>
            <person name="Xie X."/>
            <person name="Zody M.C."/>
            <person name="Baldwin J."/>
            <person name="Abdouelleil A."/>
            <person name="Abdulkadir J."/>
            <person name="Abebe A."/>
            <person name="Abera B."/>
            <person name="Abreu J."/>
            <person name="Acer S.C."/>
            <person name="Aftuck L."/>
            <person name="Alexander A."/>
            <person name="An P."/>
            <person name="Anderson E."/>
            <person name="Anderson S."/>
            <person name="Arachi H."/>
            <person name="Azer M."/>
            <person name="Bachantsang P."/>
            <person name="Barry A."/>
            <person name="Bayul T."/>
            <person name="Berlin A."/>
            <person name="Bessette D."/>
            <person name="Bloom T."/>
            <person name="Bloom T."/>
            <person name="Boguslavskiy L."/>
            <person name="Bonnet C."/>
            <person name="Boukhgalter B."/>
            <person name="Bourzgui I."/>
            <person name="Brown A."/>
            <person name="Cahill P."/>
            <person name="Channer S."/>
            <person name="Cheshatsang Y."/>
            <person name="Chuda L."/>
            <person name="Citroen M."/>
            <person name="Collymore A."/>
            <person name="Cooke P."/>
            <person name="Costello M."/>
            <person name="D'Aco K."/>
            <person name="Daza R."/>
            <person name="De Haan G."/>
            <person name="DeGray S."/>
            <person name="DeMaso C."/>
            <person name="Dhargay N."/>
            <person name="Dooley K."/>
            <person name="Dooley E."/>
            <person name="Doricent M."/>
            <person name="Dorje P."/>
            <person name="Dorjee K."/>
            <person name="Dupes A."/>
            <person name="Elong R."/>
            <person name="Falk J."/>
            <person name="Farina A."/>
            <person name="Faro S."/>
            <person name="Ferguson D."/>
            <person name="Fisher S."/>
            <person name="Foley C.D."/>
            <person name="Franke A."/>
            <person name="Friedrich D."/>
            <person name="Gadbois L."/>
            <person name="Gearin G."/>
            <person name="Gearin C.R."/>
            <person name="Giannoukos G."/>
            <person name="Goode T."/>
            <person name="Graham J."/>
            <person name="Grandbois E."/>
            <person name="Grewal S."/>
            <person name="Gyaltsen K."/>
            <person name="Hafez N."/>
            <person name="Hagos B."/>
            <person name="Hall J."/>
            <person name="Henson C."/>
            <person name="Hollinger A."/>
            <person name="Honan T."/>
            <person name="Huard M.D."/>
            <person name="Hughes L."/>
            <person name="Hurhula B."/>
            <person name="Husby M.E."/>
            <person name="Kamat A."/>
            <person name="Kanga B."/>
            <person name="Kashin S."/>
            <person name="Khazanovich D."/>
            <person name="Kisner P."/>
            <person name="Lance K."/>
            <person name="Lara M."/>
            <person name="Lee W."/>
            <person name="Lennon N."/>
            <person name="Letendre F."/>
            <person name="LeVine R."/>
            <person name="Lipovsky A."/>
            <person name="Liu X."/>
            <person name="Liu J."/>
            <person name="Liu S."/>
            <person name="Lokyitsang T."/>
            <person name="Lokyitsang Y."/>
            <person name="Lubonja R."/>
            <person name="Lui A."/>
            <person name="MacDonald P."/>
            <person name="Magnisalis V."/>
            <person name="Maru K."/>
            <person name="Matthews C."/>
            <person name="McCusker W."/>
            <person name="McDonough S."/>
            <person name="Mehta T."/>
            <person name="Meldrim J."/>
            <person name="Meneus L."/>
            <person name="Mihai O."/>
            <person name="Mihalev A."/>
            <person name="Mihova T."/>
            <person name="Mittelman R."/>
            <person name="Mlenga V."/>
            <person name="Montmayeur A."/>
            <person name="Mulrain L."/>
            <person name="Navidi A."/>
            <person name="Naylor J."/>
            <person name="Negash T."/>
            <person name="Nguyen T."/>
            <person name="Nguyen N."/>
            <person name="Nicol R."/>
            <person name="Norbu C."/>
            <person name="Norbu N."/>
            <person name="Novod N."/>
            <person name="O'Neill B."/>
            <person name="Osman S."/>
            <person name="Markiewicz E."/>
            <person name="Oyono O.L."/>
            <person name="Patti C."/>
            <person name="Phunkhang P."/>
            <person name="Pierre F."/>
            <person name="Priest M."/>
            <person name="Raghuraman S."/>
            <person name="Rege F."/>
            <person name="Reyes R."/>
            <person name="Rise C."/>
            <person name="Rogov P."/>
            <person name="Ross K."/>
            <person name="Ryan E."/>
            <person name="Settipalli S."/>
            <person name="Shea T."/>
            <person name="Sherpa N."/>
            <person name="Shi L."/>
            <person name="Shih D."/>
            <person name="Sparrow T."/>
            <person name="Spaulding J."/>
            <person name="Stalker J."/>
            <person name="Stange-Thomann N."/>
            <person name="Stavropoulos S."/>
            <person name="Stone C."/>
            <person name="Strader C."/>
            <person name="Tesfaye S."/>
            <person name="Thomson T."/>
            <person name="Thoulutsang Y."/>
            <person name="Thoulutsang D."/>
            <person name="Topham K."/>
            <person name="Topping I."/>
            <person name="Tsamla T."/>
            <person name="Vassiliev H."/>
            <person name="Vo A."/>
            <person name="Wangchuk T."/>
            <person name="Wangdi T."/>
            <person name="Weiand M."/>
            <person name="Wilkinson J."/>
            <person name="Wilson A."/>
            <person name="Yadav S."/>
            <person name="Young G."/>
            <person name="Yu Q."/>
            <person name="Zembek L."/>
            <person name="Zhong D."/>
            <person name="Zimmer A."/>
            <person name="Zwirko Z."/>
            <person name="Jaffe D.B."/>
            <person name="Alvarez P."/>
            <person name="Brockman W."/>
            <person name="Butler J."/>
            <person name="Chin C."/>
            <person name="Gnerre S."/>
            <person name="MacCallum I."/>
            <person name="Graves J.A."/>
            <person name="Ponting C.P."/>
            <person name="Breen M."/>
            <person name="Samollow P.B."/>
            <person name="Lander E.S."/>
            <person name="Lindblad-Toh K."/>
        </authorList>
    </citation>
    <scope>NUCLEOTIDE SEQUENCE [LARGE SCALE GENOMIC DNA]</scope>
</reference>
<reference evidence="11" key="2">
    <citation type="submission" date="2025-08" db="UniProtKB">
        <authorList>
            <consortium name="Ensembl"/>
        </authorList>
    </citation>
    <scope>IDENTIFICATION</scope>
</reference>
<evidence type="ECO:0000256" key="6">
    <source>
        <dbReference type="ARBA" id="ARBA00022692"/>
    </source>
</evidence>
<dbReference type="GO" id="GO:0070830">
    <property type="term" value="P:bicellular tight junction assembly"/>
    <property type="evidence" value="ECO:0000318"/>
    <property type="project" value="GO_Central"/>
</dbReference>
<dbReference type="InParanoid" id="F6ZTX8"/>
<keyword evidence="8 10" id="KW-1133">Transmembrane helix</keyword>
<comment type="similarity">
    <text evidence="3">Belongs to the claudin family.</text>
</comment>
<dbReference type="GO" id="GO:0005198">
    <property type="term" value="F:structural molecule activity"/>
    <property type="evidence" value="ECO:0007669"/>
    <property type="project" value="InterPro"/>
</dbReference>
<keyword evidence="4" id="KW-0796">Tight junction</keyword>
<feature type="transmembrane region" description="Helical" evidence="10">
    <location>
        <begin position="129"/>
        <end position="151"/>
    </location>
</feature>
<evidence type="ECO:0000256" key="10">
    <source>
        <dbReference type="SAM" id="Phobius"/>
    </source>
</evidence>
<keyword evidence="9 10" id="KW-0472">Membrane</keyword>
<dbReference type="Gene3D" id="1.20.140.150">
    <property type="match status" value="1"/>
</dbReference>
<organism evidence="11 12">
    <name type="scientific">Monodelphis domestica</name>
    <name type="common">Gray short-tailed opossum</name>
    <dbReference type="NCBI Taxonomy" id="13616"/>
    <lineage>
        <taxon>Eukaryota</taxon>
        <taxon>Metazoa</taxon>
        <taxon>Chordata</taxon>
        <taxon>Craniata</taxon>
        <taxon>Vertebrata</taxon>
        <taxon>Euteleostomi</taxon>
        <taxon>Mammalia</taxon>
        <taxon>Metatheria</taxon>
        <taxon>Didelphimorphia</taxon>
        <taxon>Didelphidae</taxon>
        <taxon>Monodelphis</taxon>
    </lineage>
</organism>
<dbReference type="GO" id="GO:0005923">
    <property type="term" value="C:bicellular tight junction"/>
    <property type="evidence" value="ECO:0000318"/>
    <property type="project" value="GO_Central"/>
</dbReference>